<sequence length="176" mass="19786">MRSRHVSQVIHRDPGAVYDLAADVDNLPRWAAGLAKGELLREGDDLVVESPMGRVTLRFTERNPYLILDHDVTLPSGVVVHNPMRVLPHPEGAEVVFTIRQFEMTDAEFDRDIEAVAADLRRLQELAEASWPEESLPEQTLPEQTLPESAEQGPRETLPEQTAPQQSRPESRPPEN</sequence>
<dbReference type="RefSeq" id="WP_092606423.1">
    <property type="nucleotide sequence ID" value="NZ_FMYF01000002.1"/>
</dbReference>
<dbReference type="STRING" id="1577474.GA0111570_102217"/>
<protein>
    <submittedName>
        <fullName evidence="2">Polyketide cyclase / dehydrase and lipid transport</fullName>
    </submittedName>
</protein>
<gene>
    <name evidence="2" type="ORF">GA0111570_102217</name>
</gene>
<name>A0A1G6GEM0_9ACTN</name>
<evidence type="ECO:0000256" key="1">
    <source>
        <dbReference type="SAM" id="MobiDB-lite"/>
    </source>
</evidence>
<evidence type="ECO:0000313" key="2">
    <source>
        <dbReference type="EMBL" id="SDB80427.1"/>
    </source>
</evidence>
<dbReference type="Gene3D" id="3.30.530.20">
    <property type="match status" value="1"/>
</dbReference>
<dbReference type="AlphaFoldDB" id="A0A1G6GEM0"/>
<dbReference type="Pfam" id="PF10604">
    <property type="entry name" value="Polyketide_cyc2"/>
    <property type="match status" value="1"/>
</dbReference>
<organism evidence="2 3">
    <name type="scientific">Raineyella antarctica</name>
    <dbReference type="NCBI Taxonomy" id="1577474"/>
    <lineage>
        <taxon>Bacteria</taxon>
        <taxon>Bacillati</taxon>
        <taxon>Actinomycetota</taxon>
        <taxon>Actinomycetes</taxon>
        <taxon>Propionibacteriales</taxon>
        <taxon>Propionibacteriaceae</taxon>
        <taxon>Raineyella</taxon>
    </lineage>
</organism>
<reference evidence="2 3" key="1">
    <citation type="submission" date="2016-06" db="EMBL/GenBank/DDBJ databases">
        <authorList>
            <person name="Olsen C.W."/>
            <person name="Carey S."/>
            <person name="Hinshaw L."/>
            <person name="Karasin A.I."/>
        </authorList>
    </citation>
    <scope>NUCLEOTIDE SEQUENCE [LARGE SCALE GENOMIC DNA]</scope>
    <source>
        <strain evidence="2 3">LZ-22</strain>
    </source>
</reference>
<dbReference type="SUPFAM" id="SSF55961">
    <property type="entry name" value="Bet v1-like"/>
    <property type="match status" value="1"/>
</dbReference>
<dbReference type="EMBL" id="FMYF01000002">
    <property type="protein sequence ID" value="SDB80427.1"/>
    <property type="molecule type" value="Genomic_DNA"/>
</dbReference>
<proteinExistence type="predicted"/>
<dbReference type="Proteomes" id="UP000199086">
    <property type="component" value="Unassembled WGS sequence"/>
</dbReference>
<feature type="compositionally biased region" description="Polar residues" evidence="1">
    <location>
        <begin position="159"/>
        <end position="168"/>
    </location>
</feature>
<dbReference type="InterPro" id="IPR019587">
    <property type="entry name" value="Polyketide_cyclase/dehydratase"/>
</dbReference>
<evidence type="ECO:0000313" key="3">
    <source>
        <dbReference type="Proteomes" id="UP000199086"/>
    </source>
</evidence>
<dbReference type="InterPro" id="IPR023393">
    <property type="entry name" value="START-like_dom_sf"/>
</dbReference>
<feature type="compositionally biased region" description="Polar residues" evidence="1">
    <location>
        <begin position="137"/>
        <end position="147"/>
    </location>
</feature>
<keyword evidence="3" id="KW-1185">Reference proteome</keyword>
<accession>A0A1G6GEM0</accession>
<dbReference type="OrthoDB" id="880456at2"/>
<feature type="region of interest" description="Disordered" evidence="1">
    <location>
        <begin position="128"/>
        <end position="176"/>
    </location>
</feature>